<organism evidence="2 3">
    <name type="scientific">Gordonia otitidis (strain DSM 44809 / CCUG 52243 / JCM 12355 / NBRC 100426 / IFM 10032)</name>
    <dbReference type="NCBI Taxonomy" id="1108044"/>
    <lineage>
        <taxon>Bacteria</taxon>
        <taxon>Bacillati</taxon>
        <taxon>Actinomycetota</taxon>
        <taxon>Actinomycetes</taxon>
        <taxon>Mycobacteriales</taxon>
        <taxon>Gordoniaceae</taxon>
        <taxon>Gordonia</taxon>
    </lineage>
</organism>
<comment type="caution">
    <text evidence="2">The sequence shown here is derived from an EMBL/GenBank/DDBJ whole genome shotgun (WGS) entry which is preliminary data.</text>
</comment>
<dbReference type="AlphaFoldDB" id="H5TS58"/>
<evidence type="ECO:0000313" key="3">
    <source>
        <dbReference type="Proteomes" id="UP000005038"/>
    </source>
</evidence>
<gene>
    <name evidence="2" type="ORF">GOOTI_207_00010</name>
</gene>
<accession>H5TS58</accession>
<protein>
    <submittedName>
        <fullName evidence="2">Uncharacterized protein</fullName>
    </submittedName>
</protein>
<sequence>MGRETPDAHRDEIGAGPYSVPFPLSNTCIRPRMRSLRRTPIEGHTQRLWSTLQRQRVVVQSTRRQWKTTRLNPANMRRMHADFGG</sequence>
<evidence type="ECO:0000313" key="2">
    <source>
        <dbReference type="EMBL" id="GAB36316.1"/>
    </source>
</evidence>
<evidence type="ECO:0000256" key="1">
    <source>
        <dbReference type="SAM" id="MobiDB-lite"/>
    </source>
</evidence>
<name>H5TS58_GORO1</name>
<feature type="region of interest" description="Disordered" evidence="1">
    <location>
        <begin position="1"/>
        <end position="21"/>
    </location>
</feature>
<feature type="non-terminal residue" evidence="2">
    <location>
        <position position="85"/>
    </location>
</feature>
<feature type="compositionally biased region" description="Basic and acidic residues" evidence="1">
    <location>
        <begin position="1"/>
        <end position="13"/>
    </location>
</feature>
<keyword evidence="3" id="KW-1185">Reference proteome</keyword>
<dbReference type="EMBL" id="BAFB01000207">
    <property type="protein sequence ID" value="GAB36316.1"/>
    <property type="molecule type" value="Genomic_DNA"/>
</dbReference>
<dbReference type="Proteomes" id="UP000005038">
    <property type="component" value="Unassembled WGS sequence"/>
</dbReference>
<reference evidence="2" key="1">
    <citation type="submission" date="2012-02" db="EMBL/GenBank/DDBJ databases">
        <title>Whole genome shotgun sequence of Gordonia otitidis NBRC 100426.</title>
        <authorList>
            <person name="Yoshida I."/>
            <person name="Hosoyama A."/>
            <person name="Tsuchikane K."/>
            <person name="Katsumata H."/>
            <person name="Yamazaki S."/>
            <person name="Fujita N."/>
        </authorList>
    </citation>
    <scope>NUCLEOTIDE SEQUENCE [LARGE SCALE GENOMIC DNA]</scope>
    <source>
        <strain evidence="2">NBRC 100426</strain>
    </source>
</reference>
<proteinExistence type="predicted"/>